<dbReference type="RefSeq" id="WP_215612605.1">
    <property type="nucleotide sequence ID" value="NZ_CP076135.1"/>
</dbReference>
<accession>A0A975NKT6</accession>
<proteinExistence type="predicted"/>
<name>A0A975NKT6_9BRAD</name>
<gene>
    <name evidence="1" type="ORF">KMZ68_18405</name>
</gene>
<sequence length="121" mass="13017">MGDIFSVLAAGYTAKPPTPPSHTTYVPVDATLWEGTWKGTYSTGEKFSFTVSNVEGFRAKVRYQSGNGPIKYQDVLIKDNAFRVGDSKFLLSKAGHGTIKTVVTNPATGQSTLNSAPVDRT</sequence>
<reference evidence="1" key="1">
    <citation type="submission" date="2021-06" db="EMBL/GenBank/DDBJ databases">
        <title>Bradyrhizobium sp. S2-11-2 Genome sequencing.</title>
        <authorList>
            <person name="Jin L."/>
        </authorList>
    </citation>
    <scope>NUCLEOTIDE SEQUENCE</scope>
    <source>
        <strain evidence="1">S2-11-2</strain>
    </source>
</reference>
<evidence type="ECO:0000313" key="2">
    <source>
        <dbReference type="Proteomes" id="UP000680805"/>
    </source>
</evidence>
<organism evidence="1 2">
    <name type="scientific">Bradyrhizobium sediminis</name>
    <dbReference type="NCBI Taxonomy" id="2840469"/>
    <lineage>
        <taxon>Bacteria</taxon>
        <taxon>Pseudomonadati</taxon>
        <taxon>Pseudomonadota</taxon>
        <taxon>Alphaproteobacteria</taxon>
        <taxon>Hyphomicrobiales</taxon>
        <taxon>Nitrobacteraceae</taxon>
        <taxon>Bradyrhizobium</taxon>
    </lineage>
</organism>
<dbReference type="EMBL" id="CP076135">
    <property type="protein sequence ID" value="QWG16942.1"/>
    <property type="molecule type" value="Genomic_DNA"/>
</dbReference>
<evidence type="ECO:0000313" key="1">
    <source>
        <dbReference type="EMBL" id="QWG16942.1"/>
    </source>
</evidence>
<dbReference type="AlphaFoldDB" id="A0A975NKT6"/>
<dbReference type="KEGG" id="bsei:KMZ68_18405"/>
<dbReference type="Proteomes" id="UP000680805">
    <property type="component" value="Chromosome"/>
</dbReference>
<protein>
    <submittedName>
        <fullName evidence="1">Uncharacterized protein</fullName>
    </submittedName>
</protein>